<keyword evidence="2" id="KW-1185">Reference proteome</keyword>
<reference evidence="1" key="1">
    <citation type="submission" date="2021-05" db="EMBL/GenBank/DDBJ databases">
        <authorList>
            <person name="Pan Q."/>
            <person name="Jouanno E."/>
            <person name="Zahm M."/>
            <person name="Klopp C."/>
            <person name="Cabau C."/>
            <person name="Louis A."/>
            <person name="Berthelot C."/>
            <person name="Parey E."/>
            <person name="Roest Crollius H."/>
            <person name="Montfort J."/>
            <person name="Robinson-Rechavi M."/>
            <person name="Bouchez O."/>
            <person name="Lampietro C."/>
            <person name="Lopez Roques C."/>
            <person name="Donnadieu C."/>
            <person name="Postlethwait J."/>
            <person name="Bobe J."/>
            <person name="Dillon D."/>
            <person name="Chandos A."/>
            <person name="von Hippel F."/>
            <person name="Guiguen Y."/>
        </authorList>
    </citation>
    <scope>NUCLEOTIDE SEQUENCE</scope>
    <source>
        <strain evidence="1">YG-Jan2019</strain>
    </source>
</reference>
<accession>A0ACC2HLA2</accession>
<organism evidence="1 2">
    <name type="scientific">Dallia pectoralis</name>
    <name type="common">Alaska blackfish</name>
    <dbReference type="NCBI Taxonomy" id="75939"/>
    <lineage>
        <taxon>Eukaryota</taxon>
        <taxon>Metazoa</taxon>
        <taxon>Chordata</taxon>
        <taxon>Craniata</taxon>
        <taxon>Vertebrata</taxon>
        <taxon>Euteleostomi</taxon>
        <taxon>Actinopterygii</taxon>
        <taxon>Neopterygii</taxon>
        <taxon>Teleostei</taxon>
        <taxon>Protacanthopterygii</taxon>
        <taxon>Esociformes</taxon>
        <taxon>Umbridae</taxon>
        <taxon>Dallia</taxon>
    </lineage>
</organism>
<proteinExistence type="predicted"/>
<dbReference type="Proteomes" id="UP001157502">
    <property type="component" value="Chromosome 1"/>
</dbReference>
<gene>
    <name evidence="1" type="ORF">DPEC_G00007430</name>
</gene>
<evidence type="ECO:0000313" key="2">
    <source>
        <dbReference type="Proteomes" id="UP001157502"/>
    </source>
</evidence>
<protein>
    <submittedName>
        <fullName evidence="1">Uncharacterized protein</fullName>
    </submittedName>
</protein>
<evidence type="ECO:0000313" key="1">
    <source>
        <dbReference type="EMBL" id="KAJ8016460.1"/>
    </source>
</evidence>
<sequence length="562" mass="63018">MSYLLMFVTLLHLITLAILFIATMEKSWWVWDGMENSDLWYNCRFDNDTQTWLCATSKETEWLQSVQVLMVLSVVFSSVSFLVFLGQLFTMSKGGLFYFTGLCQVFAGLTAFAAALIYTLHNQEILEASQELTKGHFGYCFILAWVCVPLLLISGVMYIHLLLHPLANPKGAKKQCELCRKPAYLQCTKCRVTFYCDTDHQQADWVGIHEKVCQLLTPIRTTMPFHSLQADRDHQCAQIQHRQKELIEISRAVAQKKLFEGKYQESLPAAQLSLHCAMDVYGSHSLMLVPAYLLLAEANVGLGSLVQAEKYMCQAEWTVMKTPDCSPTVLHQLHRSQGRLYTATGNLEGALLHFANDVYHASEEYGLDNIVTCSGYFLMANVFIKQGKMDIASSLYAEVASTWHSHLTTLLKSHTQGSMTLEQSLALKCAWLLPPGITPGTEAVFSRKTEYIKIKDEAQQAEADQMLRAMMDIQESSPKQDATQNALVTHCLAMLWFLGGSADKAYVVDDSTRSAALVFSRKALQSIQLVPDHSLTVPIQNLMQLAAETAQHTTNQAEHVLV</sequence>
<dbReference type="EMBL" id="CM055728">
    <property type="protein sequence ID" value="KAJ8016460.1"/>
    <property type="molecule type" value="Genomic_DNA"/>
</dbReference>
<name>A0ACC2HLA2_DALPE</name>
<comment type="caution">
    <text evidence="1">The sequence shown here is derived from an EMBL/GenBank/DDBJ whole genome shotgun (WGS) entry which is preliminary data.</text>
</comment>